<dbReference type="STRING" id="540747.SAMN04488031_10346"/>
<accession>A0A0T5PD38</accession>
<evidence type="ECO:0000313" key="3">
    <source>
        <dbReference type="Proteomes" id="UP000051401"/>
    </source>
</evidence>
<evidence type="ECO:0000313" key="4">
    <source>
        <dbReference type="Proteomes" id="UP000325785"/>
    </source>
</evidence>
<dbReference type="InterPro" id="IPR029063">
    <property type="entry name" value="SAM-dependent_MTases_sf"/>
</dbReference>
<protein>
    <recommendedName>
        <fullName evidence="5">Methyltransferase type 11</fullName>
    </recommendedName>
</protein>
<gene>
    <name evidence="2" type="ORF">RIdsm_01633</name>
    <name evidence="1" type="ORF">XM52_05925</name>
</gene>
<dbReference type="Proteomes" id="UP000325785">
    <property type="component" value="Chromosome"/>
</dbReference>
<dbReference type="RefSeq" id="WP_057814177.1">
    <property type="nucleotide sequence ID" value="NZ_CP031598.1"/>
</dbReference>
<dbReference type="AlphaFoldDB" id="A0A0T5PD38"/>
<evidence type="ECO:0000313" key="2">
    <source>
        <dbReference type="EMBL" id="QEW25844.1"/>
    </source>
</evidence>
<evidence type="ECO:0008006" key="5">
    <source>
        <dbReference type="Google" id="ProtNLM"/>
    </source>
</evidence>
<dbReference type="Proteomes" id="UP000051401">
    <property type="component" value="Unassembled WGS sequence"/>
</dbReference>
<proteinExistence type="predicted"/>
<dbReference type="EMBL" id="CP031598">
    <property type="protein sequence ID" value="QEW25844.1"/>
    <property type="molecule type" value="Genomic_DNA"/>
</dbReference>
<keyword evidence="3" id="KW-1185">Reference proteome</keyword>
<sequence>MEARLQTRVQRYGWDAAAPHYHSGWEAQLRPAHDRLMEMAGPALGQRVIAVACGSGLVTKRLADRIGPTGRLLATGVVTVTSGRLRNG</sequence>
<dbReference type="SUPFAM" id="SSF53335">
    <property type="entry name" value="S-adenosyl-L-methionine-dependent methyltransferases"/>
    <property type="match status" value="1"/>
</dbReference>
<dbReference type="PATRIC" id="fig|540747.5.peg.2769"/>
<reference evidence="1 3" key="1">
    <citation type="submission" date="2015-04" db="EMBL/GenBank/DDBJ databases">
        <title>The draft genome sequence of Roseovarius indicus B108T.</title>
        <authorList>
            <person name="Li G."/>
            <person name="Lai Q."/>
            <person name="Shao Z."/>
            <person name="Yan P."/>
        </authorList>
    </citation>
    <scope>NUCLEOTIDE SEQUENCE [LARGE SCALE GENOMIC DNA]</scope>
    <source>
        <strain evidence="1 3">B108</strain>
    </source>
</reference>
<name>A0A0T5PD38_9RHOB</name>
<dbReference type="EMBL" id="LAXI01000002">
    <property type="protein sequence ID" value="KRS19193.1"/>
    <property type="molecule type" value="Genomic_DNA"/>
</dbReference>
<reference evidence="2 4" key="2">
    <citation type="submission" date="2018-08" db="EMBL/GenBank/DDBJ databases">
        <title>Genetic Globetrotter - A new plasmid hitch-hiking vast phylogenetic and geographic distances.</title>
        <authorList>
            <person name="Vollmers J."/>
            <person name="Petersen J."/>
        </authorList>
    </citation>
    <scope>NUCLEOTIDE SEQUENCE [LARGE SCALE GENOMIC DNA]</scope>
    <source>
        <strain evidence="2 4">DSM 26383</strain>
    </source>
</reference>
<dbReference type="KEGG" id="rid:RIdsm_01633"/>
<evidence type="ECO:0000313" key="1">
    <source>
        <dbReference type="EMBL" id="KRS19193.1"/>
    </source>
</evidence>
<organism evidence="1 3">
    <name type="scientific">Roseovarius indicus</name>
    <dbReference type="NCBI Taxonomy" id="540747"/>
    <lineage>
        <taxon>Bacteria</taxon>
        <taxon>Pseudomonadati</taxon>
        <taxon>Pseudomonadota</taxon>
        <taxon>Alphaproteobacteria</taxon>
        <taxon>Rhodobacterales</taxon>
        <taxon>Roseobacteraceae</taxon>
        <taxon>Roseovarius</taxon>
    </lineage>
</organism>
<dbReference type="OrthoDB" id="9795634at2"/>
<dbReference type="Gene3D" id="3.40.50.150">
    <property type="entry name" value="Vaccinia Virus protein VP39"/>
    <property type="match status" value="1"/>
</dbReference>